<dbReference type="PRINTS" id="PR00096">
    <property type="entry name" value="GATASE"/>
</dbReference>
<evidence type="ECO:0000313" key="4">
    <source>
        <dbReference type="Proteomes" id="UP001055658"/>
    </source>
</evidence>
<dbReference type="InterPro" id="IPR006221">
    <property type="entry name" value="TrpG/PapA_dom"/>
</dbReference>
<dbReference type="Gene3D" id="3.40.50.880">
    <property type="match status" value="1"/>
</dbReference>
<dbReference type="Pfam" id="PF00117">
    <property type="entry name" value="GATase"/>
    <property type="match status" value="1"/>
</dbReference>
<organism evidence="3 4">
    <name type="scientific">Microbulbifer variabilis</name>
    <dbReference type="NCBI Taxonomy" id="266805"/>
    <lineage>
        <taxon>Bacteria</taxon>
        <taxon>Pseudomonadati</taxon>
        <taxon>Pseudomonadota</taxon>
        <taxon>Gammaproteobacteria</taxon>
        <taxon>Cellvibrionales</taxon>
        <taxon>Microbulbiferaceae</taxon>
        <taxon>Microbulbifer</taxon>
    </lineage>
</organism>
<keyword evidence="4" id="KW-1185">Reference proteome</keyword>
<evidence type="ECO:0000313" key="3">
    <source>
        <dbReference type="EMBL" id="USD21976.1"/>
    </source>
</evidence>
<proteinExistence type="predicted"/>
<sequence length="192" mass="21314">MILMIDNYDSFTWNVVQYLEELGAEVVVKRNDEITLEDIEQLAPAKIVISPGPCTPNEAGISLETIRHFAGRIPILGICLGHQSIGQVFGGRVVRAGQVMHGKTSPIVHNNLGVFHGLSNPFEATRYHSLVVEKGSLPECLEITAWTETPNGEIDEIMGLRHRELPIEGVQFHPESILTMHGHDMLKNFLES</sequence>
<dbReference type="EMBL" id="CP092418">
    <property type="protein sequence ID" value="USD21976.1"/>
    <property type="molecule type" value="Genomic_DNA"/>
</dbReference>
<reference evidence="3" key="1">
    <citation type="submission" date="2022-02" db="EMBL/GenBank/DDBJ databases">
        <title>Coral-associated bacteria.</title>
        <authorList>
            <person name="Tang K."/>
            <person name="Wang X."/>
        </authorList>
    </citation>
    <scope>NUCLEOTIDE SEQUENCE</scope>
    <source>
        <strain evidence="3">SCSIO 43006</strain>
    </source>
</reference>
<dbReference type="RefSeq" id="WP_252084366.1">
    <property type="nucleotide sequence ID" value="NZ_CP092418.1"/>
</dbReference>
<name>A0ABY4VCJ3_9GAMM</name>
<dbReference type="PANTHER" id="PTHR43418">
    <property type="entry name" value="MULTIFUNCTIONAL TRYPTOPHAN BIOSYNTHESIS PROTEIN-RELATED"/>
    <property type="match status" value="1"/>
</dbReference>
<gene>
    <name evidence="3" type="ORF">MJO52_02200</name>
</gene>
<keyword evidence="1" id="KW-0315">Glutamine amidotransferase</keyword>
<dbReference type="InterPro" id="IPR029062">
    <property type="entry name" value="Class_I_gatase-like"/>
</dbReference>
<feature type="domain" description="Glutamine amidotransferase" evidence="2">
    <location>
        <begin position="3"/>
        <end position="190"/>
    </location>
</feature>
<dbReference type="Proteomes" id="UP001055658">
    <property type="component" value="Chromosome"/>
</dbReference>
<dbReference type="CDD" id="cd01743">
    <property type="entry name" value="GATase1_Anthranilate_Synthase"/>
    <property type="match status" value="1"/>
</dbReference>
<evidence type="ECO:0000256" key="1">
    <source>
        <dbReference type="ARBA" id="ARBA00022962"/>
    </source>
</evidence>
<dbReference type="PRINTS" id="PR00097">
    <property type="entry name" value="ANTSNTHASEII"/>
</dbReference>
<dbReference type="InterPro" id="IPR017926">
    <property type="entry name" value="GATASE"/>
</dbReference>
<accession>A0ABY4VCJ3</accession>
<dbReference type="NCBIfam" id="TIGR00566">
    <property type="entry name" value="trpG_papA"/>
    <property type="match status" value="1"/>
</dbReference>
<protein>
    <submittedName>
        <fullName evidence="3">Aminodeoxychorismate/anthranilate synthase component II</fullName>
    </submittedName>
</protein>
<dbReference type="PANTHER" id="PTHR43418:SF4">
    <property type="entry name" value="MULTIFUNCTIONAL TRYPTOPHAN BIOSYNTHESIS PROTEIN"/>
    <property type="match status" value="1"/>
</dbReference>
<evidence type="ECO:0000259" key="2">
    <source>
        <dbReference type="Pfam" id="PF00117"/>
    </source>
</evidence>
<dbReference type="InterPro" id="IPR050472">
    <property type="entry name" value="Anth_synth/Amidotransfase"/>
</dbReference>
<dbReference type="SUPFAM" id="SSF52317">
    <property type="entry name" value="Class I glutamine amidotransferase-like"/>
    <property type="match status" value="1"/>
</dbReference>
<dbReference type="PROSITE" id="PS51273">
    <property type="entry name" value="GATASE_TYPE_1"/>
    <property type="match status" value="1"/>
</dbReference>